<dbReference type="EMBL" id="WVHT01000017">
    <property type="protein sequence ID" value="MXV53271.1"/>
    <property type="molecule type" value="Genomic_DNA"/>
</dbReference>
<proteinExistence type="predicted"/>
<accession>A0A7K1YFR7</accession>
<reference evidence="1 2" key="1">
    <citation type="submission" date="2019-11" db="EMBL/GenBank/DDBJ databases">
        <title>Pedobacter sp. HMF7647 Genome sequencing and assembly.</title>
        <authorList>
            <person name="Kang H."/>
            <person name="Kim H."/>
            <person name="Joh K."/>
        </authorList>
    </citation>
    <scope>NUCLEOTIDE SEQUENCE [LARGE SCALE GENOMIC DNA]</scope>
    <source>
        <strain evidence="1 2">HMF7647</strain>
    </source>
</reference>
<keyword evidence="2" id="KW-1185">Reference proteome</keyword>
<name>A0A7K1YFR7_9SPHI</name>
<evidence type="ECO:0000313" key="2">
    <source>
        <dbReference type="Proteomes" id="UP000466586"/>
    </source>
</evidence>
<protein>
    <submittedName>
        <fullName evidence="1">Uncharacterized protein</fullName>
    </submittedName>
</protein>
<dbReference type="AlphaFoldDB" id="A0A7K1YFR7"/>
<sequence>MDQKVENALDALIRTFGKVGDHDVTAFSDVAKSIFDSEQVFTDKVAALDEAVDNSPQLESLREILFDLLLINFFSEDVQKLEEDYLDSPEWEAIEEETLERGTELLNVLLYLKECEDEGIEPGLDDYLKEFLLVDEDEFQDEHHIYEDVIANQMLVESSYEEIARTAGTISDSSEMKELFYPFMSFFYEPEPGEKELELYISKSIEPDFDAAVYTLLISYNA</sequence>
<dbReference type="Proteomes" id="UP000466586">
    <property type="component" value="Unassembled WGS sequence"/>
</dbReference>
<gene>
    <name evidence="1" type="ORF">GS399_20080</name>
</gene>
<comment type="caution">
    <text evidence="1">The sequence shown here is derived from an EMBL/GenBank/DDBJ whole genome shotgun (WGS) entry which is preliminary data.</text>
</comment>
<evidence type="ECO:0000313" key="1">
    <source>
        <dbReference type="EMBL" id="MXV53271.1"/>
    </source>
</evidence>
<organism evidence="1 2">
    <name type="scientific">Hufsiella arboris</name>
    <dbReference type="NCBI Taxonomy" id="2695275"/>
    <lineage>
        <taxon>Bacteria</taxon>
        <taxon>Pseudomonadati</taxon>
        <taxon>Bacteroidota</taxon>
        <taxon>Sphingobacteriia</taxon>
        <taxon>Sphingobacteriales</taxon>
        <taxon>Sphingobacteriaceae</taxon>
        <taxon>Hufsiella</taxon>
    </lineage>
</organism>